<keyword evidence="11 24" id="KW-0732">Signal</keyword>
<dbReference type="SFLD" id="SFLDG01168">
    <property type="entry name" value="Ferric_reductase_subgroup_(FRE"/>
    <property type="match status" value="1"/>
</dbReference>
<evidence type="ECO:0000313" key="28">
    <source>
        <dbReference type="RefSeq" id="XP_020865053.1"/>
    </source>
</evidence>
<evidence type="ECO:0000256" key="24">
    <source>
        <dbReference type="SAM" id="SignalP"/>
    </source>
</evidence>
<comment type="pathway">
    <text evidence="3">Hormone biosynthesis; thyroid hormone biosynthesis.</text>
</comment>
<dbReference type="SUPFAM" id="SSF47473">
    <property type="entry name" value="EF-hand"/>
    <property type="match status" value="1"/>
</dbReference>
<dbReference type="PROSITE" id="PS50222">
    <property type="entry name" value="EF_HAND_2"/>
    <property type="match status" value="2"/>
</dbReference>
<feature type="transmembrane region" description="Helical" evidence="23">
    <location>
        <begin position="1178"/>
        <end position="1204"/>
    </location>
</feature>
<feature type="domain" description="EF-hand" evidence="25">
    <location>
        <begin position="864"/>
        <end position="899"/>
    </location>
</feature>
<dbReference type="PANTHER" id="PTHR11972:SF67">
    <property type="entry name" value="DUAL OXIDASE 2"/>
    <property type="match status" value="1"/>
</dbReference>
<feature type="transmembrane region" description="Helical" evidence="23">
    <location>
        <begin position="1074"/>
        <end position="1098"/>
    </location>
</feature>
<evidence type="ECO:0000256" key="2">
    <source>
        <dbReference type="ARBA" id="ARBA00004424"/>
    </source>
</evidence>
<dbReference type="FunFam" id="1.10.640.10:FF:000004">
    <property type="entry name" value="Dual oxidase 2"/>
    <property type="match status" value="1"/>
</dbReference>
<dbReference type="Proteomes" id="UP000515140">
    <property type="component" value="Unplaced"/>
</dbReference>
<dbReference type="GO" id="GO:0006590">
    <property type="term" value="P:thyroid hormone generation"/>
    <property type="evidence" value="ECO:0007669"/>
    <property type="project" value="UniProtKB-UniPathway"/>
</dbReference>
<dbReference type="InParanoid" id="A0A6P5M5B7"/>
<evidence type="ECO:0000256" key="21">
    <source>
        <dbReference type="ARBA" id="ARBA00047455"/>
    </source>
</evidence>
<comment type="catalytic activity">
    <reaction evidence="21">
        <text>NADH + O2 + H(+) = H2O2 + NAD(+)</text>
        <dbReference type="Rhea" id="RHEA:11264"/>
        <dbReference type="ChEBI" id="CHEBI:15378"/>
        <dbReference type="ChEBI" id="CHEBI:15379"/>
        <dbReference type="ChEBI" id="CHEBI:16240"/>
        <dbReference type="ChEBI" id="CHEBI:57540"/>
        <dbReference type="ChEBI" id="CHEBI:57945"/>
        <dbReference type="EC" id="1.6.3.1"/>
    </reaction>
</comment>
<evidence type="ECO:0000256" key="6">
    <source>
        <dbReference type="ARBA" id="ARBA00022534"/>
    </source>
</evidence>
<dbReference type="PROSITE" id="PS51384">
    <property type="entry name" value="FAD_FR"/>
    <property type="match status" value="1"/>
</dbReference>
<evidence type="ECO:0000256" key="23">
    <source>
        <dbReference type="SAM" id="Phobius"/>
    </source>
</evidence>
<dbReference type="InterPro" id="IPR039261">
    <property type="entry name" value="FNR_nucleotide-bd"/>
</dbReference>
<dbReference type="SUPFAM" id="SSF63380">
    <property type="entry name" value="Riboflavin synthase domain-like"/>
    <property type="match status" value="1"/>
</dbReference>
<dbReference type="FunCoup" id="A0A6P5M5B7">
    <property type="interactions" value="10"/>
</dbReference>
<feature type="transmembrane region" description="Helical" evidence="23">
    <location>
        <begin position="1216"/>
        <end position="1239"/>
    </location>
</feature>
<dbReference type="GO" id="GO:0016174">
    <property type="term" value="F:NAD(P)H oxidase H2O2-forming activity"/>
    <property type="evidence" value="ECO:0007669"/>
    <property type="project" value="UniProtKB-EC"/>
</dbReference>
<gene>
    <name evidence="28" type="primary">LOC110223721</name>
</gene>
<dbReference type="GeneID" id="110223721"/>
<sequence>MKTWREGDPAIIMFSTWLLAMQMVLIGPWDPVGAQTSLTISWEVQRYDGWFNNLRYHDRGSAGSRLQRLVPATYSDGVYQPLGEPYLPNSRSISNVAMKGPSGNASLRNRTVLGVFFGYHVLSEVVSVEQPGCPAEFMNIQIPKGDEVFDPDDTGSVVLPFQRSEWDPITGKSPNNPRDQINQVTSWLDGSAIYGSSHSWSDALRSFSGGELASGPDPAFPRDTHGSYLMWIAPDPSTGQRGPQGIYAFGAERGNQNPFLQAVGLLWFRYHNLWAQRLAQQHPTWGDEELFQHARKRVIATYQNIALYEWLPSFLNETPPAYERYKSFLDPSISPEFIAASKQFFSTMVPPGVYMRNASCHFQSIINKGQDNSSAIRVCNSYWSRENPNLRSGEAVDELLLGMASQISEREDRIVVQDLRDYWPGPGKFSRTDYVASSIQRGRDLGLPSYNQALEAMGLKPLQNWSSLNPNLEPEILEAIATLYNHSLSHLELLPGGLLESYGNPGPLLSNIVFEQFVRLRDGDRYWFENTKNGLFTVDEIDEIRNTTLYDVLVAVTNVSPNDLQANVFFWNNGDPCQQPQQLKDGILPPCVNMTVLDYFEGSTLGFALTVIAVCLFPLVSLFFAWVVARFRSREFKKLQKKEKQNTKKEMPTEGVAAMEWPGPGMRSCPIYLQLLPERTIQVVDEQLSLIRTIQLHSSQRMNLIQSNNSGHRTLLFKIPKEYDLVLVFNSKEERSVFIQHLEGYCAHWDLDFELLEMGEQDLFKKAVTKQQREHILEIFFRHLFAQVLDIDQADAGSLPLNSSQKVREALACELSRTEFAESLGLKPQAMFVESMFSLADKDKNGYLSFREFLDILVIFMKGSPEEKSKIMFTMYDLDKNGFLSKEEFSTMMRSFIEISNNCLDRAQLAEVVESMFDASGFQDKEELTWEDFHFMLRDYDSDLRLTQLCVKGVPDIFKQNISNRVSFIDKNRTGGIDSSGVEILSSEPGSAGIRKRFGKKAHTYAPRLYTEAQREKLQRGKLSQKLQQFKRFVENYRRHIVCVAIFSAISAGVFAVQAYYYGFASPSTGISQVTLVGIIISRGTAASISFMFSYILLTMCRNLITFLRETFVNRYVPFDAAVDFHRWIAMAAVILAILHSCGHVANTYIFSVSPLSVLSCIFPHVFVNDGSQLPHKYYWWFFESVPGMSGVLLLAVLAIMYVFASQHFRRRSFQAFWLTHHLYIVLYILLIIHGSFALIQLPSFYLYFLVPAIIYCGDKLVSLSRKKVKISVLKAELLPSGVTYLQFQRPQGFEYKSGQWVRIASLSLGTTEYHPFTLTSAPHEDTLSLHIRAVGPWTTRLREIYSLPPSNSYTSYPKLYLDGPFGEGHQEWHKFEVSVLVGGGIGVTPFASILKDLVFKSSINSQLLCKKIYFIWVTRTQKQFEWLADIIREVEENDQQDLVSVHIYITQLAEKFDLRTTMLYICERHFQKVLNRSLFTGLRSITHFGRPPFGPFFNSLQEVHPEVQKIGVFSCGPPGMTKNVEKACQLINRQDQAHFIHHYENF</sequence>
<evidence type="ECO:0000256" key="22">
    <source>
        <dbReference type="ARBA" id="ARBA00048762"/>
    </source>
</evidence>
<dbReference type="FunFam" id="3.40.50.80:FF:000006">
    <property type="entry name" value="Dual oxidase 2"/>
    <property type="match status" value="1"/>
</dbReference>
<name>A0A6P5M5B7_PHACI</name>
<dbReference type="InterPro" id="IPR002048">
    <property type="entry name" value="EF_hand_dom"/>
</dbReference>
<evidence type="ECO:0000256" key="3">
    <source>
        <dbReference type="ARBA" id="ARBA00005197"/>
    </source>
</evidence>
<dbReference type="InterPro" id="IPR019791">
    <property type="entry name" value="Haem_peroxidase_animal"/>
</dbReference>
<dbReference type="InterPro" id="IPR050369">
    <property type="entry name" value="RBOH/FRE"/>
</dbReference>
<evidence type="ECO:0000256" key="8">
    <source>
        <dbReference type="ARBA" id="ARBA00022630"/>
    </source>
</evidence>
<dbReference type="CDD" id="cd06186">
    <property type="entry name" value="NOX_Duox_like_FAD_NADP"/>
    <property type="match status" value="1"/>
</dbReference>
<dbReference type="CDD" id="cd09820">
    <property type="entry name" value="dual_peroxidase_like"/>
    <property type="match status" value="1"/>
</dbReference>
<dbReference type="GO" id="GO:0004601">
    <property type="term" value="F:peroxidase activity"/>
    <property type="evidence" value="ECO:0007669"/>
    <property type="project" value="UniProtKB-KW"/>
</dbReference>
<dbReference type="GO" id="GO:0016175">
    <property type="term" value="F:superoxide-generating NAD(P)H oxidase activity"/>
    <property type="evidence" value="ECO:0007669"/>
    <property type="project" value="TreeGrafter"/>
</dbReference>
<dbReference type="GO" id="GO:0042744">
    <property type="term" value="P:hydrogen peroxide catabolic process"/>
    <property type="evidence" value="ECO:0007669"/>
    <property type="project" value="UniProtKB-KW"/>
</dbReference>
<dbReference type="Gene3D" id="3.40.50.80">
    <property type="entry name" value="Nucleotide-binding domain of ferredoxin-NADP reductase (FNR) module"/>
    <property type="match status" value="1"/>
</dbReference>
<evidence type="ECO:0000256" key="18">
    <source>
        <dbReference type="ARBA" id="ARBA00023136"/>
    </source>
</evidence>
<dbReference type="PRINTS" id="PR00457">
    <property type="entry name" value="ANPEROXIDASE"/>
</dbReference>
<dbReference type="SUPFAM" id="SSF52343">
    <property type="entry name" value="Ferredoxin reductase-like, C-terminal NADP-linked domain"/>
    <property type="match status" value="1"/>
</dbReference>
<keyword evidence="20" id="KW-0376">Hydrogen peroxide</keyword>
<dbReference type="InterPro" id="IPR017938">
    <property type="entry name" value="Riboflavin_synthase-like_b-brl"/>
</dbReference>
<keyword evidence="19" id="KW-0325">Glycoprotein</keyword>
<evidence type="ECO:0000256" key="14">
    <source>
        <dbReference type="ARBA" id="ARBA00022837"/>
    </source>
</evidence>
<evidence type="ECO:0000256" key="4">
    <source>
        <dbReference type="ARBA" id="ARBA00005644"/>
    </source>
</evidence>
<dbReference type="PANTHER" id="PTHR11972">
    <property type="entry name" value="NADPH OXIDASE"/>
    <property type="match status" value="1"/>
</dbReference>
<dbReference type="Gene3D" id="2.40.30.10">
    <property type="entry name" value="Translation factors"/>
    <property type="match status" value="1"/>
</dbReference>
<dbReference type="InterPro" id="IPR018247">
    <property type="entry name" value="EF_Hand_1_Ca_BS"/>
</dbReference>
<dbReference type="InterPro" id="IPR034821">
    <property type="entry name" value="DUOX_peroxidase"/>
</dbReference>
<keyword evidence="9 23" id="KW-0812">Transmembrane</keyword>
<dbReference type="Pfam" id="PF01794">
    <property type="entry name" value="Ferric_reduct"/>
    <property type="match status" value="1"/>
</dbReference>
<dbReference type="RefSeq" id="XP_020865053.1">
    <property type="nucleotide sequence ID" value="XM_021009394.1"/>
</dbReference>
<feature type="domain" description="FAD-binding FR-type" evidence="26">
    <location>
        <begin position="1266"/>
        <end position="1372"/>
    </location>
</feature>
<dbReference type="GO" id="GO:0006979">
    <property type="term" value="P:response to oxidative stress"/>
    <property type="evidence" value="ECO:0007669"/>
    <property type="project" value="InterPro"/>
</dbReference>
<dbReference type="Gene3D" id="1.10.640.10">
    <property type="entry name" value="Haem peroxidase domain superfamily, animal type"/>
    <property type="match status" value="1"/>
</dbReference>
<evidence type="ECO:0000256" key="11">
    <source>
        <dbReference type="ARBA" id="ARBA00022729"/>
    </source>
</evidence>
<dbReference type="UniPathway" id="UPA00194"/>
<evidence type="ECO:0000256" key="12">
    <source>
        <dbReference type="ARBA" id="ARBA00022737"/>
    </source>
</evidence>
<keyword evidence="12" id="KW-0677">Repeat</keyword>
<evidence type="ECO:0000313" key="27">
    <source>
        <dbReference type="Proteomes" id="UP000515140"/>
    </source>
</evidence>
<keyword evidence="16 23" id="KW-1133">Transmembrane helix</keyword>
<dbReference type="GO" id="GO:0043020">
    <property type="term" value="C:NADPH oxidase complex"/>
    <property type="evidence" value="ECO:0007669"/>
    <property type="project" value="TreeGrafter"/>
</dbReference>
<dbReference type="Pfam" id="PF08022">
    <property type="entry name" value="FAD_binding_8"/>
    <property type="match status" value="1"/>
</dbReference>
<keyword evidence="15" id="KW-0521">NADP</keyword>
<feature type="domain" description="EF-hand" evidence="25">
    <location>
        <begin position="828"/>
        <end position="863"/>
    </location>
</feature>
<evidence type="ECO:0000256" key="7">
    <source>
        <dbReference type="ARBA" id="ARBA00022559"/>
    </source>
</evidence>
<dbReference type="Pfam" id="PF08030">
    <property type="entry name" value="NAD_binding_6"/>
    <property type="match status" value="1"/>
</dbReference>
<evidence type="ECO:0000256" key="17">
    <source>
        <dbReference type="ARBA" id="ARBA00023002"/>
    </source>
</evidence>
<dbReference type="SFLD" id="SFLDG01169">
    <property type="entry name" value="NADPH_oxidase_subgroup_(NOX)"/>
    <property type="match status" value="1"/>
</dbReference>
<dbReference type="Pfam" id="PF00036">
    <property type="entry name" value="EF-hand_1"/>
    <property type="match status" value="1"/>
</dbReference>
<dbReference type="InterPro" id="IPR011992">
    <property type="entry name" value="EF-hand-dom_pair"/>
</dbReference>
<feature type="signal peptide" evidence="24">
    <location>
        <begin position="1"/>
        <end position="34"/>
    </location>
</feature>
<dbReference type="FunFam" id="2.40.30.10:FF:000078">
    <property type="entry name" value="Dual oxidase 2"/>
    <property type="match status" value="1"/>
</dbReference>
<dbReference type="SUPFAM" id="SSF48113">
    <property type="entry name" value="Heme-dependent peroxidases"/>
    <property type="match status" value="1"/>
</dbReference>
<feature type="chain" id="PRO_5028146236" description="NAD(P)H oxidase (H2O2-forming)" evidence="24">
    <location>
        <begin position="35"/>
        <end position="1547"/>
    </location>
</feature>
<protein>
    <recommendedName>
        <fullName evidence="5">NAD(P)H oxidase (H2O2-forming)</fullName>
        <ecNumber evidence="5">1.6.3.1</ecNumber>
    </recommendedName>
</protein>
<evidence type="ECO:0000256" key="1">
    <source>
        <dbReference type="ARBA" id="ARBA00003796"/>
    </source>
</evidence>
<keyword evidence="8" id="KW-0285">Flavoprotein</keyword>
<dbReference type="InterPro" id="IPR017927">
    <property type="entry name" value="FAD-bd_FR_type"/>
</dbReference>
<dbReference type="PROSITE" id="PS00018">
    <property type="entry name" value="EF_HAND_1"/>
    <property type="match status" value="2"/>
</dbReference>
<comment type="catalytic activity">
    <reaction evidence="22">
        <text>NADPH + O2 + H(+) = H2O2 + NADP(+)</text>
        <dbReference type="Rhea" id="RHEA:11260"/>
        <dbReference type="ChEBI" id="CHEBI:15378"/>
        <dbReference type="ChEBI" id="CHEBI:15379"/>
        <dbReference type="ChEBI" id="CHEBI:16240"/>
        <dbReference type="ChEBI" id="CHEBI:57783"/>
        <dbReference type="ChEBI" id="CHEBI:58349"/>
        <dbReference type="EC" id="1.6.3.1"/>
    </reaction>
</comment>
<comment type="similarity">
    <text evidence="4">In the N-terminal section; belongs to the peroxidase family.</text>
</comment>
<dbReference type="GO" id="GO:0006952">
    <property type="term" value="P:defense response"/>
    <property type="evidence" value="ECO:0007669"/>
    <property type="project" value="TreeGrafter"/>
</dbReference>
<keyword evidence="7" id="KW-0575">Peroxidase</keyword>
<dbReference type="FunFam" id="1.10.238.10:FF:000095">
    <property type="entry name" value="dual oxidase 2"/>
    <property type="match status" value="1"/>
</dbReference>
<dbReference type="InterPro" id="IPR037120">
    <property type="entry name" value="Haem_peroxidase_sf_animal"/>
</dbReference>
<dbReference type="GO" id="GO:0016324">
    <property type="term" value="C:apical plasma membrane"/>
    <property type="evidence" value="ECO:0007669"/>
    <property type="project" value="UniProtKB-SubCell"/>
</dbReference>
<evidence type="ECO:0000256" key="10">
    <source>
        <dbReference type="ARBA" id="ARBA00022723"/>
    </source>
</evidence>
<keyword evidence="27" id="KW-1185">Reference proteome</keyword>
<keyword evidence="6" id="KW-0893">Thyroid hormones biosynthesis</keyword>
<dbReference type="GO" id="GO:0020037">
    <property type="term" value="F:heme binding"/>
    <property type="evidence" value="ECO:0007669"/>
    <property type="project" value="InterPro"/>
</dbReference>
<comment type="subcellular location">
    <subcellularLocation>
        <location evidence="2">Apical cell membrane</location>
        <topology evidence="2">Multi-pass membrane protein</topology>
    </subcellularLocation>
</comment>
<dbReference type="GO" id="GO:0042554">
    <property type="term" value="P:superoxide anion generation"/>
    <property type="evidence" value="ECO:0007669"/>
    <property type="project" value="TreeGrafter"/>
</dbReference>
<dbReference type="InterPro" id="IPR013130">
    <property type="entry name" value="Fe3_Rdtase_TM_dom"/>
</dbReference>
<dbReference type="GO" id="GO:0042446">
    <property type="term" value="P:hormone biosynthetic process"/>
    <property type="evidence" value="ECO:0007669"/>
    <property type="project" value="UniProtKB-KW"/>
</dbReference>
<feature type="transmembrane region" description="Helical" evidence="23">
    <location>
        <begin position="1041"/>
        <end position="1062"/>
    </location>
</feature>
<dbReference type="Gene3D" id="1.10.238.10">
    <property type="entry name" value="EF-hand"/>
    <property type="match status" value="1"/>
</dbReference>
<dbReference type="CDD" id="cd00051">
    <property type="entry name" value="EFh"/>
    <property type="match status" value="1"/>
</dbReference>
<evidence type="ECO:0000256" key="5">
    <source>
        <dbReference type="ARBA" id="ARBA00012698"/>
    </source>
</evidence>
<keyword evidence="18 23" id="KW-0472">Membrane</keyword>
<dbReference type="InterPro" id="IPR013112">
    <property type="entry name" value="FAD-bd_8"/>
</dbReference>
<organism evidence="27 28">
    <name type="scientific">Phascolarctos cinereus</name>
    <name type="common">Koala</name>
    <dbReference type="NCBI Taxonomy" id="38626"/>
    <lineage>
        <taxon>Eukaryota</taxon>
        <taxon>Metazoa</taxon>
        <taxon>Chordata</taxon>
        <taxon>Craniata</taxon>
        <taxon>Vertebrata</taxon>
        <taxon>Euteleostomi</taxon>
        <taxon>Mammalia</taxon>
        <taxon>Metatheria</taxon>
        <taxon>Diprotodontia</taxon>
        <taxon>Phascolarctidae</taxon>
        <taxon>Phascolarctos</taxon>
    </lineage>
</organism>
<evidence type="ECO:0000259" key="26">
    <source>
        <dbReference type="PROSITE" id="PS51384"/>
    </source>
</evidence>
<evidence type="ECO:0000256" key="16">
    <source>
        <dbReference type="ARBA" id="ARBA00022989"/>
    </source>
</evidence>
<keyword evidence="17" id="KW-0560">Oxidoreductase</keyword>
<dbReference type="SFLD" id="SFLDS00052">
    <property type="entry name" value="Ferric_Reductase_Domain"/>
    <property type="match status" value="1"/>
</dbReference>
<evidence type="ECO:0000256" key="20">
    <source>
        <dbReference type="ARBA" id="ARBA00023324"/>
    </source>
</evidence>
<dbReference type="InterPro" id="IPR010255">
    <property type="entry name" value="Haem_peroxidase_sf"/>
</dbReference>
<evidence type="ECO:0000256" key="13">
    <source>
        <dbReference type="ARBA" id="ARBA00022827"/>
    </source>
</evidence>
<dbReference type="PROSITE" id="PS50292">
    <property type="entry name" value="PEROXIDASE_3"/>
    <property type="match status" value="1"/>
</dbReference>
<keyword evidence="10" id="KW-0479">Metal-binding</keyword>
<comment type="function">
    <text evidence="1">Generates hydrogen peroxide which is required for the activity of thyroid peroxidase/TPO and lactoperoxidase/LPO. Plays a role in thyroid hormones synthesis and lactoperoxidase-mediated antimicrobial defense at the surface of mucosa. May have its own peroxidase activity through its N-terminal peroxidase-like domain.</text>
</comment>
<evidence type="ECO:0000256" key="15">
    <source>
        <dbReference type="ARBA" id="ARBA00022857"/>
    </source>
</evidence>
<proteinExistence type="inferred from homology"/>
<evidence type="ECO:0000256" key="9">
    <source>
        <dbReference type="ARBA" id="ARBA00022692"/>
    </source>
</evidence>
<keyword evidence="13" id="KW-0274">FAD</keyword>
<evidence type="ECO:0000256" key="19">
    <source>
        <dbReference type="ARBA" id="ARBA00023180"/>
    </source>
</evidence>
<dbReference type="GO" id="GO:0005509">
    <property type="term" value="F:calcium ion binding"/>
    <property type="evidence" value="ECO:0007669"/>
    <property type="project" value="InterPro"/>
</dbReference>
<reference evidence="28" key="1">
    <citation type="submission" date="2025-08" db="UniProtKB">
        <authorList>
            <consortium name="RefSeq"/>
        </authorList>
    </citation>
    <scope>IDENTIFICATION</scope>
    <source>
        <tissue evidence="28">Spleen</tissue>
    </source>
</reference>
<evidence type="ECO:0000259" key="25">
    <source>
        <dbReference type="PROSITE" id="PS50222"/>
    </source>
</evidence>
<accession>A0A6P5M5B7</accession>
<dbReference type="Pfam" id="PF03098">
    <property type="entry name" value="An_peroxidase"/>
    <property type="match status" value="1"/>
</dbReference>
<feature type="transmembrane region" description="Helical" evidence="23">
    <location>
        <begin position="605"/>
        <end position="629"/>
    </location>
</feature>
<dbReference type="Pfam" id="PF13833">
    <property type="entry name" value="EF-hand_8"/>
    <property type="match status" value="1"/>
</dbReference>
<dbReference type="EC" id="1.6.3.1" evidence="5"/>
<dbReference type="KEGG" id="pcw:110223721"/>
<dbReference type="SMART" id="SM00054">
    <property type="entry name" value="EFh"/>
    <property type="match status" value="2"/>
</dbReference>
<dbReference type="InterPro" id="IPR013121">
    <property type="entry name" value="Fe_red_NAD-bd_6"/>
</dbReference>
<keyword evidence="14" id="KW-0106">Calcium</keyword>